<feature type="transmembrane region" description="Helical" evidence="6">
    <location>
        <begin position="240"/>
        <end position="262"/>
    </location>
</feature>
<keyword evidence="4 6" id="KW-1133">Transmembrane helix</keyword>
<dbReference type="Pfam" id="PF02653">
    <property type="entry name" value="BPD_transp_2"/>
    <property type="match status" value="1"/>
</dbReference>
<name>A0A0N8GQR0_9CHLR</name>
<protein>
    <recommendedName>
        <fullName evidence="9">ABC transporter permease</fullName>
    </recommendedName>
</protein>
<dbReference type="Proteomes" id="UP000050544">
    <property type="component" value="Unassembled WGS sequence"/>
</dbReference>
<evidence type="ECO:0000256" key="2">
    <source>
        <dbReference type="ARBA" id="ARBA00022475"/>
    </source>
</evidence>
<dbReference type="GO" id="GO:0022857">
    <property type="term" value="F:transmembrane transporter activity"/>
    <property type="evidence" value="ECO:0007669"/>
    <property type="project" value="InterPro"/>
</dbReference>
<feature type="transmembrane region" description="Helical" evidence="6">
    <location>
        <begin position="294"/>
        <end position="315"/>
    </location>
</feature>
<gene>
    <name evidence="7" type="ORF">SE15_04585</name>
</gene>
<feature type="transmembrane region" description="Helical" evidence="6">
    <location>
        <begin position="111"/>
        <end position="134"/>
    </location>
</feature>
<proteinExistence type="predicted"/>
<keyword evidence="3 6" id="KW-0812">Transmembrane</keyword>
<feature type="transmembrane region" description="Helical" evidence="6">
    <location>
        <begin position="268"/>
        <end position="287"/>
    </location>
</feature>
<sequence>MVKTSSRWTNLAFQLLAIILALGFTSLVMVLAKADPLEAYRNIVMGSVGSLNKFSDVLVAWVPLLLATSGLLVTYTAGLWNIGVEGQITLGAIFTTWALRVLQDSALSPALIILIGFISGALGGMLWASVVAFLKIYGGVNEIFGGLGMNFVATALTIWLIFGPWKRPGIGSMSGTEPFKEALWLPTFPGLRISPWSVVVGIVGIVVIYLLLQGTYFGLKLKAVGRNRRAAFLLGIPTTQYMWMAFLLCGLFAGLAGAVQVLGVYHRLIPSISSGYGFLGMLVAMLINYQPTWAAPVALFFAALNIGSIQLPIVMKLDSTLSGVLQGALVLSVLLMDGVRQRLMQRR</sequence>
<evidence type="ECO:0000313" key="7">
    <source>
        <dbReference type="EMBL" id="KPL84394.1"/>
    </source>
</evidence>
<keyword evidence="5 6" id="KW-0472">Membrane</keyword>
<dbReference type="OrthoDB" id="9809785at2"/>
<keyword evidence="2" id="KW-1003">Cell membrane</keyword>
<dbReference type="PANTHER" id="PTHR47089">
    <property type="entry name" value="ABC TRANSPORTER, PERMEASE PROTEIN"/>
    <property type="match status" value="1"/>
</dbReference>
<feature type="transmembrane region" description="Helical" evidence="6">
    <location>
        <begin position="321"/>
        <end position="339"/>
    </location>
</feature>
<evidence type="ECO:0000256" key="3">
    <source>
        <dbReference type="ARBA" id="ARBA00022692"/>
    </source>
</evidence>
<evidence type="ECO:0000313" key="8">
    <source>
        <dbReference type="Proteomes" id="UP000050544"/>
    </source>
</evidence>
<comment type="caution">
    <text evidence="7">The sequence shown here is derived from an EMBL/GenBank/DDBJ whole genome shotgun (WGS) entry which is preliminary data.</text>
</comment>
<feature type="transmembrane region" description="Helical" evidence="6">
    <location>
        <begin position="193"/>
        <end position="219"/>
    </location>
</feature>
<evidence type="ECO:0000256" key="4">
    <source>
        <dbReference type="ARBA" id="ARBA00022989"/>
    </source>
</evidence>
<dbReference type="PANTHER" id="PTHR47089:SF1">
    <property type="entry name" value="GUANOSINE ABC TRANSPORTER PERMEASE PROTEIN NUPP"/>
    <property type="match status" value="1"/>
</dbReference>
<evidence type="ECO:0000256" key="5">
    <source>
        <dbReference type="ARBA" id="ARBA00023136"/>
    </source>
</evidence>
<feature type="transmembrane region" description="Helical" evidence="6">
    <location>
        <begin position="58"/>
        <end position="75"/>
    </location>
</feature>
<evidence type="ECO:0000256" key="1">
    <source>
        <dbReference type="ARBA" id="ARBA00004651"/>
    </source>
</evidence>
<organism evidence="7 8">
    <name type="scientific">Thermanaerothrix daxensis</name>
    <dbReference type="NCBI Taxonomy" id="869279"/>
    <lineage>
        <taxon>Bacteria</taxon>
        <taxon>Bacillati</taxon>
        <taxon>Chloroflexota</taxon>
        <taxon>Anaerolineae</taxon>
        <taxon>Anaerolineales</taxon>
        <taxon>Anaerolineaceae</taxon>
        <taxon>Thermanaerothrix</taxon>
    </lineage>
</organism>
<dbReference type="STRING" id="869279.SE15_04585"/>
<comment type="subcellular location">
    <subcellularLocation>
        <location evidence="1">Cell membrane</location>
        <topology evidence="1">Multi-pass membrane protein</topology>
    </subcellularLocation>
</comment>
<dbReference type="InterPro" id="IPR001851">
    <property type="entry name" value="ABC_transp_permease"/>
</dbReference>
<keyword evidence="8" id="KW-1185">Reference proteome</keyword>
<evidence type="ECO:0008006" key="9">
    <source>
        <dbReference type="Google" id="ProtNLM"/>
    </source>
</evidence>
<dbReference type="RefSeq" id="WP_054520905.1">
    <property type="nucleotide sequence ID" value="NZ_LGKO01000002.1"/>
</dbReference>
<dbReference type="CDD" id="cd06580">
    <property type="entry name" value="TM_PBP1_transp_TpRbsC_like"/>
    <property type="match status" value="1"/>
</dbReference>
<feature type="transmembrane region" description="Helical" evidence="6">
    <location>
        <begin position="143"/>
        <end position="162"/>
    </location>
</feature>
<dbReference type="GO" id="GO:0005886">
    <property type="term" value="C:plasma membrane"/>
    <property type="evidence" value="ECO:0007669"/>
    <property type="project" value="UniProtKB-SubCell"/>
</dbReference>
<dbReference type="PATRIC" id="fig|869279.4.peg.929"/>
<evidence type="ECO:0000256" key="6">
    <source>
        <dbReference type="SAM" id="Phobius"/>
    </source>
</evidence>
<accession>A0A0N8GQR0</accession>
<dbReference type="AlphaFoldDB" id="A0A0N8GQR0"/>
<dbReference type="EMBL" id="LGKO01000002">
    <property type="protein sequence ID" value="KPL84394.1"/>
    <property type="molecule type" value="Genomic_DNA"/>
</dbReference>
<reference evidence="7 8" key="1">
    <citation type="submission" date="2015-07" db="EMBL/GenBank/DDBJ databases">
        <title>Whole genome sequence of Thermanaerothrix daxensis DSM 23592.</title>
        <authorList>
            <person name="Hemp J."/>
            <person name="Ward L.M."/>
            <person name="Pace L.A."/>
            <person name="Fischer W.W."/>
        </authorList>
    </citation>
    <scope>NUCLEOTIDE SEQUENCE [LARGE SCALE GENOMIC DNA]</scope>
    <source>
        <strain evidence="7 8">GNS-1</strain>
    </source>
</reference>